<organism evidence="2 3">
    <name type="scientific">Setomelanomma holmii</name>
    <dbReference type="NCBI Taxonomy" id="210430"/>
    <lineage>
        <taxon>Eukaryota</taxon>
        <taxon>Fungi</taxon>
        <taxon>Dikarya</taxon>
        <taxon>Ascomycota</taxon>
        <taxon>Pezizomycotina</taxon>
        <taxon>Dothideomycetes</taxon>
        <taxon>Pleosporomycetidae</taxon>
        <taxon>Pleosporales</taxon>
        <taxon>Pleosporineae</taxon>
        <taxon>Phaeosphaeriaceae</taxon>
        <taxon>Setomelanomma</taxon>
    </lineage>
</organism>
<dbReference type="OrthoDB" id="10262413at2759"/>
<gene>
    <name evidence="2" type="ORF">EK21DRAFT_54369</name>
</gene>
<dbReference type="InterPro" id="IPR036291">
    <property type="entry name" value="NAD(P)-bd_dom_sf"/>
</dbReference>
<dbReference type="Gene3D" id="3.40.50.720">
    <property type="entry name" value="NAD(P)-binding Rossmann-like Domain"/>
    <property type="match status" value="1"/>
</dbReference>
<dbReference type="PANTHER" id="PTHR48079">
    <property type="entry name" value="PROTEIN YEEZ"/>
    <property type="match status" value="1"/>
</dbReference>
<proteinExistence type="predicted"/>
<evidence type="ECO:0000259" key="1">
    <source>
        <dbReference type="Pfam" id="PF01370"/>
    </source>
</evidence>
<dbReference type="GO" id="GO:0004029">
    <property type="term" value="F:aldehyde dehydrogenase (NAD+) activity"/>
    <property type="evidence" value="ECO:0007669"/>
    <property type="project" value="TreeGrafter"/>
</dbReference>
<dbReference type="InterPro" id="IPR051783">
    <property type="entry name" value="NAD(P)-dependent_oxidoreduct"/>
</dbReference>
<dbReference type="Proteomes" id="UP000799777">
    <property type="component" value="Unassembled WGS sequence"/>
</dbReference>
<keyword evidence="3" id="KW-1185">Reference proteome</keyword>
<dbReference type="PANTHER" id="PTHR48079:SF5">
    <property type="entry name" value="DEPENDENT EPIMERASE_DEHYDRATASE, PUTATIVE (AFU_ORTHOLOGUE AFUA_7G00180)-RELATED"/>
    <property type="match status" value="1"/>
</dbReference>
<sequence>MSQQTVFITGGSGYIGSVVTSFFVAQHYTVRALSRSENSDVKLQALGAIPVRGALTSHDTLTHEASSADIVIHIGDARMNDLHDLEKGYAINDAAIEALAKGIHGTQKKLILTSGSLFTAPDPKGNETSETSPKWAVNPFGRGMESSLPSLQKMGVNYNVIRLAPWVYGRAGSGVKLLLAGAATAGVMTYVEPETKYTTTVHVDDAAHLYLLAAQKGAAGEAYNASSETNVTFRELAEAMGKILDVPVLGLSFEDMEGRVGRFFATFLSSENRASNAKARSELGWKVGAEKGILEEIASGSYVQLVDELRKSKVTNDA</sequence>
<dbReference type="EMBL" id="ML978157">
    <property type="protein sequence ID" value="KAF2035588.1"/>
    <property type="molecule type" value="Genomic_DNA"/>
</dbReference>
<dbReference type="GO" id="GO:0005737">
    <property type="term" value="C:cytoplasm"/>
    <property type="evidence" value="ECO:0007669"/>
    <property type="project" value="TreeGrafter"/>
</dbReference>
<comment type="caution">
    <text evidence="2">The sequence shown here is derived from an EMBL/GenBank/DDBJ whole genome shotgun (WGS) entry which is preliminary data.</text>
</comment>
<dbReference type="InterPro" id="IPR001509">
    <property type="entry name" value="Epimerase_deHydtase"/>
</dbReference>
<evidence type="ECO:0000313" key="3">
    <source>
        <dbReference type="Proteomes" id="UP000799777"/>
    </source>
</evidence>
<dbReference type="AlphaFoldDB" id="A0A9P4HJ95"/>
<feature type="domain" description="NAD-dependent epimerase/dehydratase" evidence="1">
    <location>
        <begin position="6"/>
        <end position="225"/>
    </location>
</feature>
<evidence type="ECO:0000313" key="2">
    <source>
        <dbReference type="EMBL" id="KAF2035588.1"/>
    </source>
</evidence>
<name>A0A9P4HJ95_9PLEO</name>
<dbReference type="SUPFAM" id="SSF51735">
    <property type="entry name" value="NAD(P)-binding Rossmann-fold domains"/>
    <property type="match status" value="1"/>
</dbReference>
<reference evidence="2" key="1">
    <citation type="journal article" date="2020" name="Stud. Mycol.">
        <title>101 Dothideomycetes genomes: a test case for predicting lifestyles and emergence of pathogens.</title>
        <authorList>
            <person name="Haridas S."/>
            <person name="Albert R."/>
            <person name="Binder M."/>
            <person name="Bloem J."/>
            <person name="Labutti K."/>
            <person name="Salamov A."/>
            <person name="Andreopoulos B."/>
            <person name="Baker S."/>
            <person name="Barry K."/>
            <person name="Bills G."/>
            <person name="Bluhm B."/>
            <person name="Cannon C."/>
            <person name="Castanera R."/>
            <person name="Culley D."/>
            <person name="Daum C."/>
            <person name="Ezra D."/>
            <person name="Gonzalez J."/>
            <person name="Henrissat B."/>
            <person name="Kuo A."/>
            <person name="Liang C."/>
            <person name="Lipzen A."/>
            <person name="Lutzoni F."/>
            <person name="Magnuson J."/>
            <person name="Mondo S."/>
            <person name="Nolan M."/>
            <person name="Ohm R."/>
            <person name="Pangilinan J."/>
            <person name="Park H.-J."/>
            <person name="Ramirez L."/>
            <person name="Alfaro M."/>
            <person name="Sun H."/>
            <person name="Tritt A."/>
            <person name="Yoshinaga Y."/>
            <person name="Zwiers L.-H."/>
            <person name="Turgeon B."/>
            <person name="Goodwin S."/>
            <person name="Spatafora J."/>
            <person name="Crous P."/>
            <person name="Grigoriev I."/>
        </authorList>
    </citation>
    <scope>NUCLEOTIDE SEQUENCE</scope>
    <source>
        <strain evidence="2">CBS 110217</strain>
    </source>
</reference>
<dbReference type="Pfam" id="PF01370">
    <property type="entry name" value="Epimerase"/>
    <property type="match status" value="1"/>
</dbReference>
<accession>A0A9P4HJ95</accession>
<protein>
    <submittedName>
        <fullName evidence="2">NAD dependent epimerase/dehydratase</fullName>
    </submittedName>
</protein>